<reference evidence="1" key="1">
    <citation type="submission" date="2021-12" db="EMBL/GenBank/DDBJ databases">
        <authorList>
            <person name="Criscuolo A."/>
        </authorList>
    </citation>
    <scope>NUCLEOTIDE SEQUENCE</scope>
    <source>
        <strain evidence="1">CIP111894</strain>
    </source>
</reference>
<keyword evidence="2" id="KW-1185">Reference proteome</keyword>
<dbReference type="EMBL" id="CAKMAB010000009">
    <property type="protein sequence ID" value="CAH1055970.1"/>
    <property type="molecule type" value="Genomic_DNA"/>
</dbReference>
<name>A0ABN8FJR0_9BACL</name>
<gene>
    <name evidence="1" type="ORF">PAECIP111894_02123</name>
</gene>
<comment type="caution">
    <text evidence="1">The sequence shown here is derived from an EMBL/GenBank/DDBJ whole genome shotgun (WGS) entry which is preliminary data.</text>
</comment>
<evidence type="ECO:0000313" key="2">
    <source>
        <dbReference type="Proteomes" id="UP000838749"/>
    </source>
</evidence>
<proteinExistence type="predicted"/>
<dbReference type="Proteomes" id="UP000838749">
    <property type="component" value="Unassembled WGS sequence"/>
</dbReference>
<organism evidence="1 2">
    <name type="scientific">Paenibacillus pseudetheri</name>
    <dbReference type="NCBI Taxonomy" id="2897682"/>
    <lineage>
        <taxon>Bacteria</taxon>
        <taxon>Bacillati</taxon>
        <taxon>Bacillota</taxon>
        <taxon>Bacilli</taxon>
        <taxon>Bacillales</taxon>
        <taxon>Paenibacillaceae</taxon>
        <taxon>Paenibacillus</taxon>
    </lineage>
</organism>
<protein>
    <submittedName>
        <fullName evidence="1">Uncharacterized protein</fullName>
    </submittedName>
</protein>
<sequence length="57" mass="6762">MFFICYRGRRILGPMTEADALREWFTLSGTVKDIYIIEVDENNKVRRQIGPTKKKKK</sequence>
<evidence type="ECO:0000313" key="1">
    <source>
        <dbReference type="EMBL" id="CAH1055970.1"/>
    </source>
</evidence>
<accession>A0ABN8FJR0</accession>